<dbReference type="VEuPathDB" id="FungiDB:GGTG_05552"/>
<evidence type="ECO:0000313" key="3">
    <source>
        <dbReference type="EnsemblFungi" id="EJT75619"/>
    </source>
</evidence>
<dbReference type="EMBL" id="GL385397">
    <property type="protein sequence ID" value="EJT75619.1"/>
    <property type="molecule type" value="Genomic_DNA"/>
</dbReference>
<gene>
    <name evidence="3" type="primary">20346010</name>
    <name evidence="2" type="ORF">GGTG_05552</name>
</gene>
<dbReference type="AlphaFoldDB" id="J3NW87"/>
<accession>J3NW87</accession>
<organism evidence="2">
    <name type="scientific">Gaeumannomyces tritici (strain R3-111a-1)</name>
    <name type="common">Wheat and barley take-all root rot fungus</name>
    <name type="synonym">Gaeumannomyces graminis var. tritici</name>
    <dbReference type="NCBI Taxonomy" id="644352"/>
    <lineage>
        <taxon>Eukaryota</taxon>
        <taxon>Fungi</taxon>
        <taxon>Dikarya</taxon>
        <taxon>Ascomycota</taxon>
        <taxon>Pezizomycotina</taxon>
        <taxon>Sordariomycetes</taxon>
        <taxon>Sordariomycetidae</taxon>
        <taxon>Magnaporthales</taxon>
        <taxon>Magnaporthaceae</taxon>
        <taxon>Gaeumannomyces</taxon>
    </lineage>
</organism>
<feature type="compositionally biased region" description="Polar residues" evidence="1">
    <location>
        <begin position="510"/>
        <end position="521"/>
    </location>
</feature>
<reference evidence="4" key="1">
    <citation type="submission" date="2010-07" db="EMBL/GenBank/DDBJ databases">
        <title>The genome sequence of Gaeumannomyces graminis var. tritici strain R3-111a-1.</title>
        <authorList>
            <consortium name="The Broad Institute Genome Sequencing Platform"/>
            <person name="Ma L.-J."/>
            <person name="Dead R."/>
            <person name="Young S."/>
            <person name="Zeng Q."/>
            <person name="Koehrsen M."/>
            <person name="Alvarado L."/>
            <person name="Berlin A."/>
            <person name="Chapman S.B."/>
            <person name="Chen Z."/>
            <person name="Freedman E."/>
            <person name="Gellesch M."/>
            <person name="Goldberg J."/>
            <person name="Griggs A."/>
            <person name="Gujja S."/>
            <person name="Heilman E.R."/>
            <person name="Heiman D."/>
            <person name="Hepburn T."/>
            <person name="Howarth C."/>
            <person name="Jen D."/>
            <person name="Larson L."/>
            <person name="Mehta T."/>
            <person name="Neiman D."/>
            <person name="Pearson M."/>
            <person name="Roberts A."/>
            <person name="Saif S."/>
            <person name="Shea T."/>
            <person name="Shenoy N."/>
            <person name="Sisk P."/>
            <person name="Stolte C."/>
            <person name="Sykes S."/>
            <person name="Walk T."/>
            <person name="White J."/>
            <person name="Yandava C."/>
            <person name="Haas B."/>
            <person name="Nusbaum C."/>
            <person name="Birren B."/>
        </authorList>
    </citation>
    <scope>NUCLEOTIDE SEQUENCE [LARGE SCALE GENOMIC DNA]</scope>
    <source>
        <strain evidence="4">R3-111a-1</strain>
    </source>
</reference>
<feature type="region of interest" description="Disordered" evidence="1">
    <location>
        <begin position="467"/>
        <end position="569"/>
    </location>
</feature>
<keyword evidence="4" id="KW-1185">Reference proteome</keyword>
<reference evidence="2" key="3">
    <citation type="submission" date="2010-09" db="EMBL/GenBank/DDBJ databases">
        <title>Annotation of Gaeumannomyces graminis var. tritici R3-111a-1.</title>
        <authorList>
            <consortium name="The Broad Institute Genome Sequencing Platform"/>
            <person name="Ma L.-J."/>
            <person name="Dead R."/>
            <person name="Young S.K."/>
            <person name="Zeng Q."/>
            <person name="Gargeya S."/>
            <person name="Fitzgerald M."/>
            <person name="Haas B."/>
            <person name="Abouelleil A."/>
            <person name="Alvarado L."/>
            <person name="Arachchi H.M."/>
            <person name="Berlin A."/>
            <person name="Brown A."/>
            <person name="Chapman S.B."/>
            <person name="Chen Z."/>
            <person name="Dunbar C."/>
            <person name="Freedman E."/>
            <person name="Gearin G."/>
            <person name="Gellesch M."/>
            <person name="Goldberg J."/>
            <person name="Griggs A."/>
            <person name="Gujja S."/>
            <person name="Heiman D."/>
            <person name="Howarth C."/>
            <person name="Larson L."/>
            <person name="Lui A."/>
            <person name="MacDonald P.J.P."/>
            <person name="Mehta T."/>
            <person name="Montmayeur A."/>
            <person name="Murphy C."/>
            <person name="Neiman D."/>
            <person name="Pearson M."/>
            <person name="Priest M."/>
            <person name="Roberts A."/>
            <person name="Saif S."/>
            <person name="Shea T."/>
            <person name="Shenoy N."/>
            <person name="Sisk P."/>
            <person name="Stolte C."/>
            <person name="Sykes S."/>
            <person name="Yandava C."/>
            <person name="Wortman J."/>
            <person name="Nusbaum C."/>
            <person name="Birren B."/>
        </authorList>
    </citation>
    <scope>NUCLEOTIDE SEQUENCE</scope>
    <source>
        <strain evidence="2">R3-111a-1</strain>
    </source>
</reference>
<dbReference type="GeneID" id="20346010"/>
<protein>
    <submittedName>
        <fullName evidence="2 3">Uncharacterized protein</fullName>
    </submittedName>
</protein>
<feature type="compositionally biased region" description="Acidic residues" evidence="1">
    <location>
        <begin position="543"/>
        <end position="567"/>
    </location>
</feature>
<feature type="compositionally biased region" description="Acidic residues" evidence="1">
    <location>
        <begin position="484"/>
        <end position="509"/>
    </location>
</feature>
<dbReference type="EnsemblFungi" id="EJT75619">
    <property type="protein sequence ID" value="EJT75619"/>
    <property type="gene ID" value="GGTG_05552"/>
</dbReference>
<feature type="compositionally biased region" description="Basic and acidic residues" evidence="1">
    <location>
        <begin position="523"/>
        <end position="532"/>
    </location>
</feature>
<dbReference type="HOGENOM" id="CLU_367240_0_0_1"/>
<reference evidence="2" key="2">
    <citation type="submission" date="2010-07" db="EMBL/GenBank/DDBJ databases">
        <authorList>
            <consortium name="The Broad Institute Genome Sequencing Platform"/>
            <consortium name="Broad Institute Genome Sequencing Center for Infectious Disease"/>
            <person name="Ma L.-J."/>
            <person name="Dead R."/>
            <person name="Young S."/>
            <person name="Zeng Q."/>
            <person name="Koehrsen M."/>
            <person name="Alvarado L."/>
            <person name="Berlin A."/>
            <person name="Chapman S.B."/>
            <person name="Chen Z."/>
            <person name="Freedman E."/>
            <person name="Gellesch M."/>
            <person name="Goldberg J."/>
            <person name="Griggs A."/>
            <person name="Gujja S."/>
            <person name="Heilman E.R."/>
            <person name="Heiman D."/>
            <person name="Hepburn T."/>
            <person name="Howarth C."/>
            <person name="Jen D."/>
            <person name="Larson L."/>
            <person name="Mehta T."/>
            <person name="Neiman D."/>
            <person name="Pearson M."/>
            <person name="Roberts A."/>
            <person name="Saif S."/>
            <person name="Shea T."/>
            <person name="Shenoy N."/>
            <person name="Sisk P."/>
            <person name="Stolte C."/>
            <person name="Sykes S."/>
            <person name="Walk T."/>
            <person name="White J."/>
            <person name="Yandava C."/>
            <person name="Haas B."/>
            <person name="Nusbaum C."/>
            <person name="Birren B."/>
        </authorList>
    </citation>
    <scope>NUCLEOTIDE SEQUENCE</scope>
    <source>
        <strain evidence="2">R3-111a-1</strain>
    </source>
</reference>
<evidence type="ECO:0000313" key="4">
    <source>
        <dbReference type="Proteomes" id="UP000006039"/>
    </source>
</evidence>
<sequence>MPGTPSQEWGQQAARVYFPDRLSNEIIQMIIGSDCGLSNSDLKSLRCVCKRLDDAIIPVLFRTVVCSSLWRDRRNFLSIAGSARLSGSARTFRWLELSPMTPDIPNIDEEEERELAAYGDDLNVTGLELATALMKRPSNPVFWMPALDLDLTASLRANRDFITPFCKAILAMPCLTRVEVQTMPHDRVIWTSPSGFEFTPGNTAGVRSRYMRYSNKPDGGGGLYGILAISVIGRVAGTPGTGPPGIDPVLVWEENEYPVHDSEYARSLSQYPHRALKYVRELSLALTKGRVGNWWNALDDFSDHLQLAMHLQKLCLDWKAWHFTDEAAHKPMTRIMLMYGLVPISPCLKELTIKHYEQNSELPSLLAYVLIGHGGSIRTLRLENCKTTVEVMRKLFEEDVPRVEDLVVVEDGALVYRGESKGIPDFAGHIRFPFKLPPWDSFKIRDRTCHPFVSEEYCELLHHVIGDEGEEEDEEADQKVGEAGDGEGDGVEVDQDAEVGQPEDGEEAETITSLEQLTQGRRGSWDNDRRWGPWEPRGPWTGEAEEEGDANDPDVDEDDKSDVDEDDPAYRHLTAPHWACRPYKFGDYAGAIYCPVPKDNPLGYPTTIWMLTRRRGQTLIDEPILTWLEPDEHFEDWDESLGDEARPTPLGWQLAALACLAKGGEDRTAFAKQLLDLFHDGGVPDFPRLPLDPKYFPDPVVMDRSTRTSNFRLPSDPANGGYFSDETLLSVDDYRAACREWRRVSLEEWYPDTPWYQEP</sequence>
<dbReference type="RefSeq" id="XP_009221619.1">
    <property type="nucleotide sequence ID" value="XM_009223355.1"/>
</dbReference>
<feature type="compositionally biased region" description="Acidic residues" evidence="1">
    <location>
        <begin position="467"/>
        <end position="476"/>
    </location>
</feature>
<dbReference type="STRING" id="644352.J3NW87"/>
<reference evidence="3" key="5">
    <citation type="submission" date="2018-04" db="UniProtKB">
        <authorList>
            <consortium name="EnsemblFungi"/>
        </authorList>
    </citation>
    <scope>IDENTIFICATION</scope>
    <source>
        <strain evidence="3">R3-111a-1</strain>
    </source>
</reference>
<dbReference type="OrthoDB" id="5427399at2759"/>
<proteinExistence type="predicted"/>
<dbReference type="eggNOG" id="ENOG502T4SW">
    <property type="taxonomic scope" value="Eukaryota"/>
</dbReference>
<reference evidence="3" key="4">
    <citation type="journal article" date="2015" name="G3 (Bethesda)">
        <title>Genome sequences of three phytopathogenic species of the Magnaporthaceae family of fungi.</title>
        <authorList>
            <person name="Okagaki L.H."/>
            <person name="Nunes C.C."/>
            <person name="Sailsbery J."/>
            <person name="Clay B."/>
            <person name="Brown D."/>
            <person name="John T."/>
            <person name="Oh Y."/>
            <person name="Young N."/>
            <person name="Fitzgerald M."/>
            <person name="Haas B.J."/>
            <person name="Zeng Q."/>
            <person name="Young S."/>
            <person name="Adiconis X."/>
            <person name="Fan L."/>
            <person name="Levin J.Z."/>
            <person name="Mitchell T.K."/>
            <person name="Okubara P.A."/>
            <person name="Farman M.L."/>
            <person name="Kohn L.M."/>
            <person name="Birren B."/>
            <person name="Ma L.-J."/>
            <person name="Dean R.A."/>
        </authorList>
    </citation>
    <scope>NUCLEOTIDE SEQUENCE</scope>
    <source>
        <strain evidence="3">R3-111a-1</strain>
    </source>
</reference>
<dbReference type="Proteomes" id="UP000006039">
    <property type="component" value="Unassembled WGS sequence"/>
</dbReference>
<evidence type="ECO:0000256" key="1">
    <source>
        <dbReference type="SAM" id="MobiDB-lite"/>
    </source>
</evidence>
<evidence type="ECO:0000313" key="2">
    <source>
        <dbReference type="EMBL" id="EJT75619.1"/>
    </source>
</evidence>
<name>J3NW87_GAET3</name>